<dbReference type="PANTHER" id="PTHR43520">
    <property type="entry name" value="ATP7, ISOFORM B"/>
    <property type="match status" value="1"/>
</dbReference>
<keyword evidence="3" id="KW-1185">Reference proteome</keyword>
<dbReference type="PRINTS" id="PR00119">
    <property type="entry name" value="CATATPASE"/>
</dbReference>
<comment type="caution">
    <text evidence="2">The sequence shown here is derived from an EMBL/GenBank/DDBJ whole genome shotgun (WGS) entry which is preliminary data.</text>
</comment>
<dbReference type="GO" id="GO:0005507">
    <property type="term" value="F:copper ion binding"/>
    <property type="evidence" value="ECO:0007669"/>
    <property type="project" value="TreeGrafter"/>
</dbReference>
<dbReference type="GO" id="GO:0055070">
    <property type="term" value="P:copper ion homeostasis"/>
    <property type="evidence" value="ECO:0007669"/>
    <property type="project" value="TreeGrafter"/>
</dbReference>
<dbReference type="InterPro" id="IPR036412">
    <property type="entry name" value="HAD-like_sf"/>
</dbReference>
<evidence type="ECO:0000313" key="3">
    <source>
        <dbReference type="Proteomes" id="UP000256864"/>
    </source>
</evidence>
<dbReference type="EMBL" id="QREL01000002">
    <property type="protein sequence ID" value="REE26446.1"/>
    <property type="molecule type" value="Genomic_DNA"/>
</dbReference>
<organism evidence="2 3">
    <name type="scientific">Methanothermobacter defluvii</name>
    <dbReference type="NCBI Taxonomy" id="49339"/>
    <lineage>
        <taxon>Archaea</taxon>
        <taxon>Methanobacteriati</taxon>
        <taxon>Methanobacteriota</taxon>
        <taxon>Methanomada group</taxon>
        <taxon>Methanobacteria</taxon>
        <taxon>Methanobacteriales</taxon>
        <taxon>Methanobacteriaceae</taxon>
        <taxon>Methanothermobacter</taxon>
    </lineage>
</organism>
<dbReference type="SUPFAM" id="SSF56784">
    <property type="entry name" value="HAD-like"/>
    <property type="match status" value="1"/>
</dbReference>
<dbReference type="Gene3D" id="3.40.50.1000">
    <property type="entry name" value="HAD superfamily/HAD-like"/>
    <property type="match status" value="1"/>
</dbReference>
<evidence type="ECO:0000256" key="1">
    <source>
        <dbReference type="ARBA" id="ARBA00022967"/>
    </source>
</evidence>
<name>A0A371NBR4_9EURY</name>
<sequence>MKAVVFDNSGTLIRRYRALKDLKTGKICDSMNSLDVVDYRDRRALVVLQTDPSTCIVNARPHQTIYEFIERNHIRFNISYANTAVDPGEILEVLRDDPATVGDIQDTIDAVAGKNYNIQICSGSGFIVNMDRGRVDFTITAGGKLFPEVPHVIGELMDRKIDIYIASGDRKGSLMELAKLLGIPTENVFDTADTERKAEIIRELRRRYSRVVMVGNGINDILALKEADVGVLTLQQREPVPQRLIEAADYVIENIVELLDIEI</sequence>
<dbReference type="Pfam" id="PF00702">
    <property type="entry name" value="Hydrolase"/>
    <property type="match status" value="1"/>
</dbReference>
<reference evidence="2 3" key="1">
    <citation type="submission" date="2018-07" db="EMBL/GenBank/DDBJ databases">
        <title>Genomic Encyclopedia of Type Strains, Phase IV (KMG-IV): sequencing the most valuable type-strain genomes for metagenomic binning, comparative biology and taxonomic classification.</title>
        <authorList>
            <person name="Goeker M."/>
        </authorList>
    </citation>
    <scope>NUCLEOTIDE SEQUENCE [LARGE SCALE GENOMIC DNA]</scope>
    <source>
        <strain evidence="2 3">DSM 7466</strain>
    </source>
</reference>
<dbReference type="Proteomes" id="UP000256864">
    <property type="component" value="Unassembled WGS sequence"/>
</dbReference>
<proteinExistence type="predicted"/>
<accession>A0A371NBR4</accession>
<protein>
    <submittedName>
        <fullName evidence="2">Cu+-exporting ATPase</fullName>
    </submittedName>
</protein>
<dbReference type="RefSeq" id="WP_115892665.1">
    <property type="nucleotide sequence ID" value="NZ_QREL01000002.1"/>
</dbReference>
<evidence type="ECO:0000313" key="2">
    <source>
        <dbReference type="EMBL" id="REE26446.1"/>
    </source>
</evidence>
<dbReference type="PANTHER" id="PTHR43520:SF8">
    <property type="entry name" value="P-TYPE CU(+) TRANSPORTER"/>
    <property type="match status" value="1"/>
</dbReference>
<dbReference type="GO" id="GO:0043682">
    <property type="term" value="F:P-type divalent copper transporter activity"/>
    <property type="evidence" value="ECO:0007669"/>
    <property type="project" value="TreeGrafter"/>
</dbReference>
<dbReference type="GO" id="GO:0016020">
    <property type="term" value="C:membrane"/>
    <property type="evidence" value="ECO:0007669"/>
    <property type="project" value="TreeGrafter"/>
</dbReference>
<dbReference type="InterPro" id="IPR023214">
    <property type="entry name" value="HAD_sf"/>
</dbReference>
<keyword evidence="1" id="KW-1278">Translocase</keyword>
<gene>
    <name evidence="2" type="ORF">C7452_1412</name>
</gene>
<dbReference type="AlphaFoldDB" id="A0A371NBR4"/>